<evidence type="ECO:0000313" key="3">
    <source>
        <dbReference type="Proteomes" id="UP000199045"/>
    </source>
</evidence>
<dbReference type="EMBL" id="FNBN01000010">
    <property type="protein sequence ID" value="SDH26985.1"/>
    <property type="molecule type" value="Genomic_DNA"/>
</dbReference>
<dbReference type="PANTHER" id="PTHR11695:SF294">
    <property type="entry name" value="RETICULON-4-INTERACTING PROTEIN 1, MITOCHONDRIAL"/>
    <property type="match status" value="1"/>
</dbReference>
<gene>
    <name evidence="2" type="ORF">SAMN04488121_11075</name>
</gene>
<proteinExistence type="predicted"/>
<dbReference type="Pfam" id="PF13602">
    <property type="entry name" value="ADH_zinc_N_2"/>
    <property type="match status" value="1"/>
</dbReference>
<evidence type="ECO:0000259" key="1">
    <source>
        <dbReference type="SMART" id="SM00829"/>
    </source>
</evidence>
<dbReference type="Proteomes" id="UP000199045">
    <property type="component" value="Unassembled WGS sequence"/>
</dbReference>
<dbReference type="SUPFAM" id="SSF51735">
    <property type="entry name" value="NAD(P)-binding Rossmann-fold domains"/>
    <property type="match status" value="1"/>
</dbReference>
<dbReference type="STRING" id="104663.SAMN04488121_11075"/>
<accession>A0A1G8B1I1</accession>
<organism evidence="2 3">
    <name type="scientific">Chitinophaga filiformis</name>
    <name type="common">Myxococcus filiformis</name>
    <name type="synonym">Flexibacter filiformis</name>
    <dbReference type="NCBI Taxonomy" id="104663"/>
    <lineage>
        <taxon>Bacteria</taxon>
        <taxon>Pseudomonadati</taxon>
        <taxon>Bacteroidota</taxon>
        <taxon>Chitinophagia</taxon>
        <taxon>Chitinophagales</taxon>
        <taxon>Chitinophagaceae</taxon>
        <taxon>Chitinophaga</taxon>
    </lineage>
</organism>
<dbReference type="InterPro" id="IPR013154">
    <property type="entry name" value="ADH-like_N"/>
</dbReference>
<dbReference type="InterPro" id="IPR020843">
    <property type="entry name" value="ER"/>
</dbReference>
<dbReference type="InterPro" id="IPR036291">
    <property type="entry name" value="NAD(P)-bd_dom_sf"/>
</dbReference>
<dbReference type="AlphaFoldDB" id="A0A1G8B1I1"/>
<dbReference type="Gene3D" id="3.90.180.10">
    <property type="entry name" value="Medium-chain alcohol dehydrogenases, catalytic domain"/>
    <property type="match status" value="1"/>
</dbReference>
<dbReference type="SMART" id="SM00829">
    <property type="entry name" value="PKS_ER"/>
    <property type="match status" value="1"/>
</dbReference>
<dbReference type="SUPFAM" id="SSF50129">
    <property type="entry name" value="GroES-like"/>
    <property type="match status" value="1"/>
</dbReference>
<dbReference type="GO" id="GO:0016491">
    <property type="term" value="F:oxidoreductase activity"/>
    <property type="evidence" value="ECO:0007669"/>
    <property type="project" value="InterPro"/>
</dbReference>
<sequence>MHALILENYGDPFVYAQINRPRPDYGEVLVKVKASGLNPLDAKIKAGQAELIEQPLPAVLGIDMAGIVVEVGEGVTGFAPGDKVYGMTGGVAGLQGSLAEYVAVDAELIARKPVNLTMREAAAIPLGFITAWEGLVDKAKVYAGQKVLIHGGSGGVGQMAIQIACALGADVYATDNDGKKSVVEWLGATFIDYDAMSVAEYVDKYTRGAGFDIVFDTVGGATLDASFEAVKPNNGHVISSLGWGSHSLAPLSSKGATYSGVFTLLPMLTGMGREHHAAILREATRMAEAGQILPLLDPRHFHLQTAEQAHTLIVNRSATGKIVVEI</sequence>
<dbReference type="InterPro" id="IPR050700">
    <property type="entry name" value="YIM1/Zinc_Alcohol_DH_Fams"/>
</dbReference>
<reference evidence="2 3" key="1">
    <citation type="submission" date="2016-10" db="EMBL/GenBank/DDBJ databases">
        <authorList>
            <person name="de Groot N.N."/>
        </authorList>
    </citation>
    <scope>NUCLEOTIDE SEQUENCE [LARGE SCALE GENOMIC DNA]</scope>
    <source>
        <strain evidence="2 3">DSM 527</strain>
    </source>
</reference>
<dbReference type="Pfam" id="PF08240">
    <property type="entry name" value="ADH_N"/>
    <property type="match status" value="1"/>
</dbReference>
<evidence type="ECO:0000313" key="2">
    <source>
        <dbReference type="EMBL" id="SDH26985.1"/>
    </source>
</evidence>
<dbReference type="PANTHER" id="PTHR11695">
    <property type="entry name" value="ALCOHOL DEHYDROGENASE RELATED"/>
    <property type="match status" value="1"/>
</dbReference>
<name>A0A1G8B1I1_CHIFI</name>
<dbReference type="CDD" id="cd08272">
    <property type="entry name" value="MDR6"/>
    <property type="match status" value="1"/>
</dbReference>
<protein>
    <submittedName>
        <fullName evidence="2">NADPH:quinone reductase</fullName>
    </submittedName>
</protein>
<dbReference type="InterPro" id="IPR011032">
    <property type="entry name" value="GroES-like_sf"/>
</dbReference>
<dbReference type="Gene3D" id="3.40.50.720">
    <property type="entry name" value="NAD(P)-binding Rossmann-like Domain"/>
    <property type="match status" value="1"/>
</dbReference>
<feature type="domain" description="Enoyl reductase (ER)" evidence="1">
    <location>
        <begin position="10"/>
        <end position="324"/>
    </location>
</feature>